<dbReference type="InterPro" id="IPR017937">
    <property type="entry name" value="Thioredoxin_CS"/>
</dbReference>
<dbReference type="PANTHER" id="PTHR45815">
    <property type="entry name" value="PROTEIN DISULFIDE-ISOMERASE A6"/>
    <property type="match status" value="1"/>
</dbReference>
<dbReference type="PROSITE" id="PS00194">
    <property type="entry name" value="THIOREDOXIN_1"/>
    <property type="match status" value="1"/>
</dbReference>
<evidence type="ECO:0000256" key="4">
    <source>
        <dbReference type="ARBA" id="ARBA00012723"/>
    </source>
</evidence>
<keyword evidence="15" id="KW-1185">Reference proteome</keyword>
<protein>
    <recommendedName>
        <fullName evidence="4">protein disulfide-isomerase</fullName>
        <ecNumber evidence="4">5.3.4.1</ecNumber>
    </recommendedName>
</protein>
<evidence type="ECO:0000256" key="3">
    <source>
        <dbReference type="ARBA" id="ARBA00006347"/>
    </source>
</evidence>
<dbReference type="Pfam" id="PF00085">
    <property type="entry name" value="Thioredoxin"/>
    <property type="match status" value="1"/>
</dbReference>
<sequence>MRAILGSLFLWLFVHQSVALYPSSSDVVDLTPANFDRLVLQGDAVWVVEFYAPWCGHCKSLVPEYQKAATALKGAVKVGAMNADEHKSLAGEYGVRGFPTLKIFGANKKSPIDYSGQRTADAIAEAALAEVKKKENDKLKNCLTKWYQDEVFKSECRQIYLDERTEFRRTGIMKKHRNLLQQQ</sequence>
<dbReference type="EMBL" id="AJWK01008929">
    <property type="status" value="NOT_ANNOTATED_CDS"/>
    <property type="molecule type" value="Genomic_DNA"/>
</dbReference>
<keyword evidence="8" id="KW-1015">Disulfide bond</keyword>
<evidence type="ECO:0000313" key="14">
    <source>
        <dbReference type="EnsemblMetazoa" id="LLOJ002766-PA"/>
    </source>
</evidence>
<dbReference type="VEuPathDB" id="VectorBase:LLONM1_002722"/>
<dbReference type="VEuPathDB" id="VectorBase:LLOJ002766"/>
<dbReference type="GO" id="GO:0003756">
    <property type="term" value="F:protein disulfide isomerase activity"/>
    <property type="evidence" value="ECO:0007669"/>
    <property type="project" value="UniProtKB-EC"/>
</dbReference>
<dbReference type="NCBIfam" id="TIGR01126">
    <property type="entry name" value="pdi_dom"/>
    <property type="match status" value="1"/>
</dbReference>
<feature type="domain" description="Thioredoxin" evidence="13">
    <location>
        <begin position="12"/>
        <end position="133"/>
    </location>
</feature>
<evidence type="ECO:0000256" key="8">
    <source>
        <dbReference type="ARBA" id="ARBA00023157"/>
    </source>
</evidence>
<keyword evidence="10" id="KW-0676">Redox-active center</keyword>
<dbReference type="Gene3D" id="3.40.30.10">
    <property type="entry name" value="Glutaredoxin"/>
    <property type="match status" value="1"/>
</dbReference>
<dbReference type="AlphaFoldDB" id="A0A1B0CEJ6"/>
<dbReference type="SUPFAM" id="SSF52833">
    <property type="entry name" value="Thioredoxin-like"/>
    <property type="match status" value="1"/>
</dbReference>
<keyword evidence="5 12" id="KW-0732">Signal</keyword>
<comment type="subcellular location">
    <subcellularLocation>
        <location evidence="2">Endoplasmic reticulum lumen</location>
    </subcellularLocation>
</comment>
<evidence type="ECO:0000256" key="10">
    <source>
        <dbReference type="ARBA" id="ARBA00023284"/>
    </source>
</evidence>
<evidence type="ECO:0000256" key="5">
    <source>
        <dbReference type="ARBA" id="ARBA00022729"/>
    </source>
</evidence>
<feature type="signal peptide" evidence="12">
    <location>
        <begin position="1"/>
        <end position="19"/>
    </location>
</feature>
<keyword evidence="9" id="KW-0413">Isomerase</keyword>
<dbReference type="GO" id="GO:0005788">
    <property type="term" value="C:endoplasmic reticulum lumen"/>
    <property type="evidence" value="ECO:0007669"/>
    <property type="project" value="UniProtKB-SubCell"/>
</dbReference>
<keyword evidence="7" id="KW-0256">Endoplasmic reticulum</keyword>
<evidence type="ECO:0000256" key="1">
    <source>
        <dbReference type="ARBA" id="ARBA00001182"/>
    </source>
</evidence>
<dbReference type="InterPro" id="IPR005788">
    <property type="entry name" value="PDI_thioredoxin-like_dom"/>
</dbReference>
<dbReference type="EC" id="5.3.4.1" evidence="4"/>
<dbReference type="EMBL" id="AJWK01008928">
    <property type="status" value="NOT_ANNOTATED_CDS"/>
    <property type="molecule type" value="Genomic_DNA"/>
</dbReference>
<proteinExistence type="inferred from homology"/>
<evidence type="ECO:0000313" key="15">
    <source>
        <dbReference type="Proteomes" id="UP000092461"/>
    </source>
</evidence>
<keyword evidence="6" id="KW-0677">Repeat</keyword>
<dbReference type="CDD" id="cd03001">
    <property type="entry name" value="PDI_a_P5"/>
    <property type="match status" value="1"/>
</dbReference>
<evidence type="ECO:0000259" key="13">
    <source>
        <dbReference type="PROSITE" id="PS51352"/>
    </source>
</evidence>
<dbReference type="PRINTS" id="PR00421">
    <property type="entry name" value="THIOREDOXIN"/>
</dbReference>
<reference evidence="14" key="1">
    <citation type="submission" date="2020-05" db="UniProtKB">
        <authorList>
            <consortium name="EnsemblMetazoa"/>
        </authorList>
    </citation>
    <scope>IDENTIFICATION</scope>
    <source>
        <strain evidence="14">Jacobina</strain>
    </source>
</reference>
<name>A0A1B0CEJ6_LUTLO</name>
<dbReference type="FunFam" id="3.40.30.10:FF:000050">
    <property type="entry name" value="protein disulfide-isomerase A6 isoform X1"/>
    <property type="match status" value="1"/>
</dbReference>
<evidence type="ECO:0000256" key="7">
    <source>
        <dbReference type="ARBA" id="ARBA00022824"/>
    </source>
</evidence>
<dbReference type="PROSITE" id="PS51352">
    <property type="entry name" value="THIOREDOXIN_2"/>
    <property type="match status" value="1"/>
</dbReference>
<evidence type="ECO:0000256" key="9">
    <source>
        <dbReference type="ARBA" id="ARBA00023235"/>
    </source>
</evidence>
<dbReference type="GO" id="GO:0015035">
    <property type="term" value="F:protein-disulfide reductase activity"/>
    <property type="evidence" value="ECO:0007669"/>
    <property type="project" value="TreeGrafter"/>
</dbReference>
<dbReference type="InterPro" id="IPR036249">
    <property type="entry name" value="Thioredoxin-like_sf"/>
</dbReference>
<dbReference type="EnsemblMetazoa" id="LLOJ002766-RA">
    <property type="protein sequence ID" value="LLOJ002766-PA"/>
    <property type="gene ID" value="LLOJ002766"/>
</dbReference>
<dbReference type="VEuPathDB" id="VectorBase:LLONM1_008844"/>
<organism evidence="14 15">
    <name type="scientific">Lutzomyia longipalpis</name>
    <name type="common">Sand fly</name>
    <dbReference type="NCBI Taxonomy" id="7200"/>
    <lineage>
        <taxon>Eukaryota</taxon>
        <taxon>Metazoa</taxon>
        <taxon>Ecdysozoa</taxon>
        <taxon>Arthropoda</taxon>
        <taxon>Hexapoda</taxon>
        <taxon>Insecta</taxon>
        <taxon>Pterygota</taxon>
        <taxon>Neoptera</taxon>
        <taxon>Endopterygota</taxon>
        <taxon>Diptera</taxon>
        <taxon>Nematocera</taxon>
        <taxon>Psychodoidea</taxon>
        <taxon>Psychodidae</taxon>
        <taxon>Lutzomyia</taxon>
        <taxon>Lutzomyia</taxon>
    </lineage>
</organism>
<dbReference type="Proteomes" id="UP000092461">
    <property type="component" value="Unassembled WGS sequence"/>
</dbReference>
<dbReference type="GO" id="GO:0034976">
    <property type="term" value="P:response to endoplasmic reticulum stress"/>
    <property type="evidence" value="ECO:0007669"/>
    <property type="project" value="TreeGrafter"/>
</dbReference>
<accession>A0A1B0CEJ6</accession>
<evidence type="ECO:0000256" key="6">
    <source>
        <dbReference type="ARBA" id="ARBA00022737"/>
    </source>
</evidence>
<evidence type="ECO:0000256" key="2">
    <source>
        <dbReference type="ARBA" id="ARBA00004319"/>
    </source>
</evidence>
<comment type="similarity">
    <text evidence="3 11">Belongs to the protein disulfide isomerase family.</text>
</comment>
<dbReference type="InterPro" id="IPR013766">
    <property type="entry name" value="Thioredoxin_domain"/>
</dbReference>
<evidence type="ECO:0000256" key="12">
    <source>
        <dbReference type="SAM" id="SignalP"/>
    </source>
</evidence>
<comment type="catalytic activity">
    <reaction evidence="1">
        <text>Catalyzes the rearrangement of -S-S- bonds in proteins.</text>
        <dbReference type="EC" id="5.3.4.1"/>
    </reaction>
</comment>
<dbReference type="PANTHER" id="PTHR45815:SF3">
    <property type="entry name" value="PROTEIN DISULFIDE-ISOMERASE A6"/>
    <property type="match status" value="1"/>
</dbReference>
<evidence type="ECO:0000256" key="11">
    <source>
        <dbReference type="RuleBase" id="RU004208"/>
    </source>
</evidence>
<feature type="chain" id="PRO_5008405655" description="protein disulfide-isomerase" evidence="12">
    <location>
        <begin position="20"/>
        <end position="183"/>
    </location>
</feature>